<organism evidence="2 3">
    <name type="scientific">Phanerochaete carnosa (strain HHB-10118-sp)</name>
    <name type="common">White-rot fungus</name>
    <name type="synonym">Peniophora carnosa</name>
    <dbReference type="NCBI Taxonomy" id="650164"/>
    <lineage>
        <taxon>Eukaryota</taxon>
        <taxon>Fungi</taxon>
        <taxon>Dikarya</taxon>
        <taxon>Basidiomycota</taxon>
        <taxon>Agaricomycotina</taxon>
        <taxon>Agaricomycetes</taxon>
        <taxon>Polyporales</taxon>
        <taxon>Phanerochaetaceae</taxon>
        <taxon>Phanerochaete</taxon>
    </lineage>
</organism>
<feature type="region of interest" description="Disordered" evidence="1">
    <location>
        <begin position="267"/>
        <end position="516"/>
    </location>
</feature>
<feature type="region of interest" description="Disordered" evidence="1">
    <location>
        <begin position="121"/>
        <end position="160"/>
    </location>
</feature>
<reference evidence="2 3" key="1">
    <citation type="journal article" date="2012" name="BMC Genomics">
        <title>Comparative genomics of the white-rot fungi, Phanerochaete carnosa and P. chrysosporium, to elucidate the genetic basis of the distinct wood types they colonize.</title>
        <authorList>
            <person name="Suzuki H."/>
            <person name="MacDonald J."/>
            <person name="Syed K."/>
            <person name="Salamov A."/>
            <person name="Hori C."/>
            <person name="Aerts A."/>
            <person name="Henrissat B."/>
            <person name="Wiebenga A."/>
            <person name="vanKuyk P.A."/>
            <person name="Barry K."/>
            <person name="Lindquist E."/>
            <person name="LaButti K."/>
            <person name="Lapidus A."/>
            <person name="Lucas S."/>
            <person name="Coutinho P."/>
            <person name="Gong Y."/>
            <person name="Samejima M."/>
            <person name="Mahadevan R."/>
            <person name="Abou-Zaid M."/>
            <person name="de Vries R.P."/>
            <person name="Igarashi K."/>
            <person name="Yadav J.S."/>
            <person name="Grigoriev I.V."/>
            <person name="Master E.R."/>
        </authorList>
    </citation>
    <scope>NUCLEOTIDE SEQUENCE [LARGE SCALE GENOMIC DNA]</scope>
    <source>
        <strain evidence="2 3">HHB-10118-sp</strain>
    </source>
</reference>
<feature type="compositionally biased region" description="Polar residues" evidence="1">
    <location>
        <begin position="274"/>
        <end position="284"/>
    </location>
</feature>
<dbReference type="InParanoid" id="K5WUY4"/>
<dbReference type="EMBL" id="JH930473">
    <property type="protein sequence ID" value="EKM54277.1"/>
    <property type="molecule type" value="Genomic_DNA"/>
</dbReference>
<evidence type="ECO:0000313" key="3">
    <source>
        <dbReference type="Proteomes" id="UP000008370"/>
    </source>
</evidence>
<protein>
    <submittedName>
        <fullName evidence="2">Uncharacterized protein</fullName>
    </submittedName>
</protein>
<dbReference type="Proteomes" id="UP000008370">
    <property type="component" value="Unassembled WGS sequence"/>
</dbReference>
<feature type="compositionally biased region" description="Basic residues" evidence="1">
    <location>
        <begin position="130"/>
        <end position="147"/>
    </location>
</feature>
<feature type="compositionally biased region" description="Low complexity" evidence="1">
    <location>
        <begin position="369"/>
        <end position="404"/>
    </location>
</feature>
<gene>
    <name evidence="2" type="ORF">PHACADRAFT_258021</name>
</gene>
<feature type="compositionally biased region" description="Basic and acidic residues" evidence="1">
    <location>
        <begin position="288"/>
        <end position="301"/>
    </location>
</feature>
<dbReference type="KEGG" id="pco:PHACADRAFT_258021"/>
<dbReference type="OrthoDB" id="3013446at2759"/>
<dbReference type="HOGENOM" id="CLU_011217_0_0_1"/>
<feature type="compositionally biased region" description="Basic and acidic residues" evidence="1">
    <location>
        <begin position="405"/>
        <end position="418"/>
    </location>
</feature>
<feature type="compositionally biased region" description="Polar residues" evidence="1">
    <location>
        <begin position="208"/>
        <end position="221"/>
    </location>
</feature>
<name>K5WUY4_PHACS</name>
<sequence length="690" mass="75871">MKLTEENLKLWISINPKEPSSRQQTLDQYVKSQRALLEAEALAHARAMRESRHLDDKMRDAYSQLRRSAYELGSAAQPTDDSGGIRIKAPRTVSTPNALLTHGREATLLENGMIVEHVDVRKEEREERERRKREERRERSRVRKTSKASRADATSVYSLQTPLPTDSGFFSGVRNDSRYSQSLSQRPSSIMTGGDLPLTLLRAQSQASFSDMQSNGSATSPRRSRFFGLRNLSPSGWRSQESFALSGSMMDMHVALQREAQFAPQYPSPDAVNIVSNAPTSRQGESWPRIDTKPEAPEPARSRRPNKRTRGLKKIWRLVTGSSSKSDTQHNLRTHSRSLDRTDDDTPLAPPPPLSYLVSQGGSARRHSSTTSLPSTVSPNTLSPYAASPPTAPSSLQPSPTSSRRSADKDRGDLRNGADQEDSNLDASMPDSELRGRNTHSSWTLSSTTGPTTPPMPSSPGPMSAALRRDKSLPPLPGESSVEFPGHPMPESRPQTMFIYDPRSGHPGLSPPQAPFRTAETRRQSFGGVGSKPSSQSLPIKNALARGQLNVPPFLAEEKYGEFGASRLSFGQWPCAEASQGSLSAATDNKPKKRKSRFGLATLFGKKSNDTKDAVADPLDLSGFRTSPSRDSRDPNVVAGSGYASPISASSHAPRMSVMSRKNIEELVDQEPDFIAYRYPSNDQRLDLLR</sequence>
<dbReference type="AlphaFoldDB" id="K5WUY4"/>
<feature type="region of interest" description="Disordered" evidence="1">
    <location>
        <begin position="611"/>
        <end position="656"/>
    </location>
</feature>
<feature type="region of interest" description="Disordered" evidence="1">
    <location>
        <begin position="208"/>
        <end position="227"/>
    </location>
</feature>
<dbReference type="STRING" id="650164.K5WUY4"/>
<evidence type="ECO:0000256" key="1">
    <source>
        <dbReference type="SAM" id="MobiDB-lite"/>
    </source>
</evidence>
<feature type="compositionally biased region" description="Basic residues" evidence="1">
    <location>
        <begin position="302"/>
        <end position="316"/>
    </location>
</feature>
<proteinExistence type="predicted"/>
<accession>K5WUY4</accession>
<feature type="compositionally biased region" description="Polar residues" evidence="1">
    <location>
        <begin position="320"/>
        <end position="331"/>
    </location>
</feature>
<dbReference type="RefSeq" id="XP_007396976.1">
    <property type="nucleotide sequence ID" value="XM_007396914.1"/>
</dbReference>
<evidence type="ECO:0000313" key="2">
    <source>
        <dbReference type="EMBL" id="EKM54277.1"/>
    </source>
</evidence>
<keyword evidence="3" id="KW-1185">Reference proteome</keyword>
<dbReference type="GeneID" id="18917006"/>